<dbReference type="AlphaFoldDB" id="Q2H7G6"/>
<feature type="compositionally biased region" description="Basic residues" evidence="1">
    <location>
        <begin position="107"/>
        <end position="118"/>
    </location>
</feature>
<evidence type="ECO:0000256" key="1">
    <source>
        <dbReference type="SAM" id="MobiDB-lite"/>
    </source>
</evidence>
<dbReference type="HOGENOM" id="CLU_1660782_0_0_1"/>
<evidence type="ECO:0000313" key="2">
    <source>
        <dbReference type="EMBL" id="EAQ88780.1"/>
    </source>
</evidence>
<dbReference type="OrthoDB" id="4588652at2759"/>
<dbReference type="RefSeq" id="XP_001221494.1">
    <property type="nucleotide sequence ID" value="XM_001221493.1"/>
</dbReference>
<feature type="compositionally biased region" description="Basic and acidic residues" evidence="1">
    <location>
        <begin position="96"/>
        <end position="106"/>
    </location>
</feature>
<organism evidence="2 3">
    <name type="scientific">Chaetomium globosum (strain ATCC 6205 / CBS 148.51 / DSM 1962 / NBRC 6347 / NRRL 1970)</name>
    <name type="common">Soil fungus</name>
    <dbReference type="NCBI Taxonomy" id="306901"/>
    <lineage>
        <taxon>Eukaryota</taxon>
        <taxon>Fungi</taxon>
        <taxon>Dikarya</taxon>
        <taxon>Ascomycota</taxon>
        <taxon>Pezizomycotina</taxon>
        <taxon>Sordariomycetes</taxon>
        <taxon>Sordariomycetidae</taxon>
        <taxon>Sordariales</taxon>
        <taxon>Chaetomiaceae</taxon>
        <taxon>Chaetomium</taxon>
    </lineage>
</organism>
<keyword evidence="3" id="KW-1185">Reference proteome</keyword>
<dbReference type="InParanoid" id="Q2H7G6"/>
<sequence length="166" mass="18031">MPLRVTYNRDCDANFQRVYGTAFAAWAAVTANATHHGITFDQAEVLNGLHPTTSPADPDTTPHVTVRLTNATLRAQSSWYVLHWRPNGGSVVLPRADNKAANDKRRADRRAKKLRQRQRKEEDKKKKDGDGKGGGGASTTTTTTKKAVGKKRVLVPLSATGSAIGI</sequence>
<dbReference type="GeneID" id="4389984"/>
<name>Q2H7G6_CHAGB</name>
<reference evidence="3" key="1">
    <citation type="journal article" date="2015" name="Genome Announc.">
        <title>Draft genome sequence of the cellulolytic fungus Chaetomium globosum.</title>
        <authorList>
            <person name="Cuomo C.A."/>
            <person name="Untereiner W.A."/>
            <person name="Ma L.-J."/>
            <person name="Grabherr M."/>
            <person name="Birren B.W."/>
        </authorList>
    </citation>
    <scope>NUCLEOTIDE SEQUENCE [LARGE SCALE GENOMIC DNA]</scope>
    <source>
        <strain evidence="3">ATCC 6205 / CBS 148.51 / DSM 1962 / NBRC 6347 / NRRL 1970</strain>
    </source>
</reference>
<gene>
    <name evidence="2" type="ORF">CHGG_05399</name>
</gene>
<dbReference type="EMBL" id="CH408031">
    <property type="protein sequence ID" value="EAQ88780.1"/>
    <property type="molecule type" value="Genomic_DNA"/>
</dbReference>
<protein>
    <submittedName>
        <fullName evidence="2">Uncharacterized protein</fullName>
    </submittedName>
</protein>
<feature type="compositionally biased region" description="Basic and acidic residues" evidence="1">
    <location>
        <begin position="119"/>
        <end position="131"/>
    </location>
</feature>
<proteinExistence type="predicted"/>
<evidence type="ECO:0000313" key="3">
    <source>
        <dbReference type="Proteomes" id="UP000001056"/>
    </source>
</evidence>
<dbReference type="VEuPathDB" id="FungiDB:CHGG_05399"/>
<dbReference type="Proteomes" id="UP000001056">
    <property type="component" value="Unassembled WGS sequence"/>
</dbReference>
<feature type="region of interest" description="Disordered" evidence="1">
    <location>
        <begin position="91"/>
        <end position="166"/>
    </location>
</feature>
<accession>Q2H7G6</accession>